<sequence>MLGDGATLRSLDTNFTSTFFRQMYAAGLDFINLPDRDAPDLRSPPTARRRRDARRRTAAFAATELRQSELARATAALFSDPCVTFVPPGVRTIEIVSLS</sequence>
<protein>
    <submittedName>
        <fullName evidence="1">Uncharacterized protein</fullName>
    </submittedName>
</protein>
<comment type="caution">
    <text evidence="1">The sequence shown here is derived from an EMBL/GenBank/DDBJ whole genome shotgun (WGS) entry which is preliminary data.</text>
</comment>
<accession>A0ACB7SN66</accession>
<organism evidence="1 2">
    <name type="scientific">Hyalomma asiaticum</name>
    <name type="common">Tick</name>
    <dbReference type="NCBI Taxonomy" id="266040"/>
    <lineage>
        <taxon>Eukaryota</taxon>
        <taxon>Metazoa</taxon>
        <taxon>Ecdysozoa</taxon>
        <taxon>Arthropoda</taxon>
        <taxon>Chelicerata</taxon>
        <taxon>Arachnida</taxon>
        <taxon>Acari</taxon>
        <taxon>Parasitiformes</taxon>
        <taxon>Ixodida</taxon>
        <taxon>Ixodoidea</taxon>
        <taxon>Ixodidae</taxon>
        <taxon>Hyalomminae</taxon>
        <taxon>Hyalomma</taxon>
    </lineage>
</organism>
<dbReference type="Proteomes" id="UP000821845">
    <property type="component" value="Chromosome 3"/>
</dbReference>
<proteinExistence type="predicted"/>
<evidence type="ECO:0000313" key="2">
    <source>
        <dbReference type="Proteomes" id="UP000821845"/>
    </source>
</evidence>
<reference evidence="1" key="1">
    <citation type="submission" date="2020-05" db="EMBL/GenBank/DDBJ databases">
        <title>Large-scale comparative analyses of tick genomes elucidate their genetic diversity and vector capacities.</title>
        <authorList>
            <person name="Jia N."/>
            <person name="Wang J."/>
            <person name="Shi W."/>
            <person name="Du L."/>
            <person name="Sun Y."/>
            <person name="Zhan W."/>
            <person name="Jiang J."/>
            <person name="Wang Q."/>
            <person name="Zhang B."/>
            <person name="Ji P."/>
            <person name="Sakyi L.B."/>
            <person name="Cui X."/>
            <person name="Yuan T."/>
            <person name="Jiang B."/>
            <person name="Yang W."/>
            <person name="Lam T.T.-Y."/>
            <person name="Chang Q."/>
            <person name="Ding S."/>
            <person name="Wang X."/>
            <person name="Zhu J."/>
            <person name="Ruan X."/>
            <person name="Zhao L."/>
            <person name="Wei J."/>
            <person name="Que T."/>
            <person name="Du C."/>
            <person name="Cheng J."/>
            <person name="Dai P."/>
            <person name="Han X."/>
            <person name="Huang E."/>
            <person name="Gao Y."/>
            <person name="Liu J."/>
            <person name="Shao H."/>
            <person name="Ye R."/>
            <person name="Li L."/>
            <person name="Wei W."/>
            <person name="Wang X."/>
            <person name="Wang C."/>
            <person name="Yang T."/>
            <person name="Huo Q."/>
            <person name="Li W."/>
            <person name="Guo W."/>
            <person name="Chen H."/>
            <person name="Zhou L."/>
            <person name="Ni X."/>
            <person name="Tian J."/>
            <person name="Zhou Y."/>
            <person name="Sheng Y."/>
            <person name="Liu T."/>
            <person name="Pan Y."/>
            <person name="Xia L."/>
            <person name="Li J."/>
            <person name="Zhao F."/>
            <person name="Cao W."/>
        </authorList>
    </citation>
    <scope>NUCLEOTIDE SEQUENCE</scope>
    <source>
        <strain evidence="1">Hyas-2018</strain>
    </source>
</reference>
<gene>
    <name evidence="1" type="ORF">HPB50_012800</name>
</gene>
<name>A0ACB7SN66_HYAAI</name>
<dbReference type="EMBL" id="CM023483">
    <property type="protein sequence ID" value="KAH6936035.1"/>
    <property type="molecule type" value="Genomic_DNA"/>
</dbReference>
<keyword evidence="2" id="KW-1185">Reference proteome</keyword>
<evidence type="ECO:0000313" key="1">
    <source>
        <dbReference type="EMBL" id="KAH6936035.1"/>
    </source>
</evidence>